<proteinExistence type="predicted"/>
<dbReference type="RefSeq" id="WP_025829311.1">
    <property type="nucleotide sequence ID" value="NZ_LN606600.1"/>
</dbReference>
<organism evidence="5 6">
    <name type="scientific">Acetobacter senegalensis</name>
    <dbReference type="NCBI Taxonomy" id="446692"/>
    <lineage>
        <taxon>Bacteria</taxon>
        <taxon>Pseudomonadati</taxon>
        <taxon>Pseudomonadota</taxon>
        <taxon>Alphaproteobacteria</taxon>
        <taxon>Acetobacterales</taxon>
        <taxon>Acetobacteraceae</taxon>
        <taxon>Acetobacter</taxon>
    </lineage>
</organism>
<keyword evidence="6" id="KW-1185">Reference proteome</keyword>
<dbReference type="InterPro" id="IPR005551">
    <property type="entry name" value="CitX"/>
</dbReference>
<dbReference type="AlphaFoldDB" id="A0A0U5EVW9"/>
<dbReference type="EMBL" id="LN606600">
    <property type="protein sequence ID" value="CEF41914.1"/>
    <property type="molecule type" value="Genomic_DNA"/>
</dbReference>
<gene>
    <name evidence="5" type="primary">citX</name>
    <name evidence="5" type="ORF">ASN_2633</name>
</gene>
<dbReference type="GO" id="GO:0051191">
    <property type="term" value="P:prosthetic group biosynthetic process"/>
    <property type="evidence" value="ECO:0007669"/>
    <property type="project" value="InterPro"/>
</dbReference>
<dbReference type="GO" id="GO:0050519">
    <property type="term" value="F:holo-citrate lyase synthase activity"/>
    <property type="evidence" value="ECO:0007669"/>
    <property type="project" value="UniProtKB-EC"/>
</dbReference>
<evidence type="ECO:0000313" key="6">
    <source>
        <dbReference type="Proteomes" id="UP000056109"/>
    </source>
</evidence>
<name>A0A0U5EVW9_9PROT</name>
<evidence type="ECO:0000256" key="1">
    <source>
        <dbReference type="ARBA" id="ARBA00012524"/>
    </source>
</evidence>
<comment type="catalytic activity">
    <reaction evidence="4">
        <text>apo-[citrate lyase ACP] + 2'-(5''-triphospho-alpha-D-ribosyl)-3'-dephospho-CoA = holo-[citrate lyase ACP] + diphosphate</text>
        <dbReference type="Rhea" id="RHEA:16333"/>
        <dbReference type="Rhea" id="RHEA-COMP:10157"/>
        <dbReference type="Rhea" id="RHEA-COMP:10158"/>
        <dbReference type="ChEBI" id="CHEBI:29999"/>
        <dbReference type="ChEBI" id="CHEBI:33019"/>
        <dbReference type="ChEBI" id="CHEBI:61378"/>
        <dbReference type="ChEBI" id="CHEBI:82683"/>
        <dbReference type="EC" id="2.7.7.61"/>
    </reaction>
</comment>
<dbReference type="KEGG" id="asz:ASN_2633"/>
<evidence type="ECO:0000256" key="4">
    <source>
        <dbReference type="ARBA" id="ARBA00048574"/>
    </source>
</evidence>
<protein>
    <recommendedName>
        <fullName evidence="1">citrate lyase holo-[acyl-carrier protein] synthase</fullName>
        <ecNumber evidence="1">2.7.7.61</ecNumber>
    </recommendedName>
</protein>
<dbReference type="EC" id="2.7.7.61" evidence="1"/>
<evidence type="ECO:0000313" key="5">
    <source>
        <dbReference type="EMBL" id="CEF41914.1"/>
    </source>
</evidence>
<dbReference type="NCBIfam" id="TIGR03124">
    <property type="entry name" value="citrate_citX"/>
    <property type="match status" value="1"/>
</dbReference>
<evidence type="ECO:0000256" key="3">
    <source>
        <dbReference type="ARBA" id="ARBA00022695"/>
    </source>
</evidence>
<dbReference type="Pfam" id="PF03802">
    <property type="entry name" value="CitX"/>
    <property type="match status" value="1"/>
</dbReference>
<dbReference type="GeneID" id="34783624"/>
<evidence type="ECO:0000256" key="2">
    <source>
        <dbReference type="ARBA" id="ARBA00022679"/>
    </source>
</evidence>
<accession>A0A0U5EVW9</accession>
<reference evidence="6" key="1">
    <citation type="submission" date="2014-09" db="EMBL/GenBank/DDBJ databases">
        <authorList>
            <person name="Illeghems K.G."/>
        </authorList>
    </citation>
    <scope>NUCLEOTIDE SEQUENCE [LARGE SCALE GENOMIC DNA]</scope>
    <source>
        <strain evidence="6">108B</strain>
    </source>
</reference>
<sequence>MTRDRPDALADGSVPFSALLAAREARAYRQYLLLEDCECPLISLTIVSPGPVKSSLLIDKVFHVGVTTLHAACDGAGLRIDTQRFSHSAAGPEALCVVRGIESEALKQIAVNLEDTHPLGRLWDLDVIEPGMNVLSREQFGLPARRCLACQENAHFCARNRQHPLPVLETSMKRILSLYEEGVSV</sequence>
<dbReference type="Proteomes" id="UP000056109">
    <property type="component" value="Chromosome I"/>
</dbReference>
<dbReference type="PATRIC" id="fig|446692.3.peg.2753"/>
<keyword evidence="3 5" id="KW-0548">Nucleotidyltransferase</keyword>
<keyword evidence="2 5" id="KW-0808">Transferase</keyword>